<sequence length="432" mass="47003">MKLLKTGIIIVLGFVITSCGGSSPSSQTLNFAEDNGGITLPDNFKAVVVADSIGQARHITAAENGDLYVALSEKKNGGGIAALRDEDGDGKADQVEYFGPHTGTGIQLYNGYLYSSSDTSIVRFQMTDNQLAPQGEPEMVVEGFPNQSSHAAKSFTFDQSGNLYVNIGGPSNACQEEPRTPGSPGQDPCPQLENHGGIWQFAADEAGQTFQEDGQRYATGIRNSVALDWNNNADQLYVVQHGRDQLNTLWPDYFNVEQNAELPAEEMFAVNEGDNFGWPYVYYDWQKEQKMIAPEYGGDGKTPAEEDNYENPIIAFPGHWGPNDLLFYNGSQFPQEYINGAFIAFHGSWNRAPEPQAGYNVVFVPFEGENVSGDYEVFADGFKGQETLTSPGDAEARPTGLAIGPSGSLYVADSQNGKIWRIVYSGGENSQQ</sequence>
<dbReference type="SUPFAM" id="SSF50952">
    <property type="entry name" value="Soluble quinoprotein glucose dehydrogenase"/>
    <property type="match status" value="1"/>
</dbReference>
<evidence type="ECO:0000313" key="3">
    <source>
        <dbReference type="Proteomes" id="UP000317593"/>
    </source>
</evidence>
<reference evidence="2 3" key="1">
    <citation type="submission" date="2017-05" db="EMBL/GenBank/DDBJ databases">
        <authorList>
            <person name="Varghese N."/>
            <person name="Submissions S."/>
        </authorList>
    </citation>
    <scope>NUCLEOTIDE SEQUENCE [LARGE SCALE GENOMIC DNA]</scope>
    <source>
        <strain evidence="2 3">DSM 21194</strain>
    </source>
</reference>
<dbReference type="InterPro" id="IPR011042">
    <property type="entry name" value="6-blade_b-propeller_TolB-like"/>
</dbReference>
<feature type="domain" description="Pyrroloquinoline quinone-dependent pyranose dehydrogenase beta-propeller" evidence="1">
    <location>
        <begin position="40"/>
        <end position="422"/>
    </location>
</feature>
<dbReference type="PROSITE" id="PS51257">
    <property type="entry name" value="PROKAR_LIPOPROTEIN"/>
    <property type="match status" value="1"/>
</dbReference>
<dbReference type="AlphaFoldDB" id="A0A521CQT7"/>
<protein>
    <submittedName>
        <fullName evidence="2">Glucose/arabinose dehydrogenase, beta-propeller fold</fullName>
    </submittedName>
</protein>
<dbReference type="InterPro" id="IPR054539">
    <property type="entry name" value="Beta-prop_PDH"/>
</dbReference>
<dbReference type="OrthoDB" id="9811395at2"/>
<evidence type="ECO:0000259" key="1">
    <source>
        <dbReference type="Pfam" id="PF22807"/>
    </source>
</evidence>
<dbReference type="PANTHER" id="PTHR33546:SF1">
    <property type="entry name" value="LARGE, MULTIFUNCTIONAL SECRETED PROTEIN"/>
    <property type="match status" value="1"/>
</dbReference>
<dbReference type="Proteomes" id="UP000317593">
    <property type="component" value="Unassembled WGS sequence"/>
</dbReference>
<dbReference type="InterPro" id="IPR011041">
    <property type="entry name" value="Quinoprot_gluc/sorb_DH_b-prop"/>
</dbReference>
<organism evidence="2 3">
    <name type="scientific">Fodinibius sediminis</name>
    <dbReference type="NCBI Taxonomy" id="1214077"/>
    <lineage>
        <taxon>Bacteria</taxon>
        <taxon>Pseudomonadati</taxon>
        <taxon>Balneolota</taxon>
        <taxon>Balneolia</taxon>
        <taxon>Balneolales</taxon>
        <taxon>Balneolaceae</taxon>
        <taxon>Fodinibius</taxon>
    </lineage>
</organism>
<gene>
    <name evidence="2" type="ORF">SAMN06265218_1076</name>
</gene>
<keyword evidence="3" id="KW-1185">Reference proteome</keyword>
<accession>A0A521CQT7</accession>
<dbReference type="RefSeq" id="WP_142714266.1">
    <property type="nucleotide sequence ID" value="NZ_FXTH01000007.1"/>
</dbReference>
<name>A0A521CQT7_9BACT</name>
<proteinExistence type="predicted"/>
<dbReference type="Pfam" id="PF22807">
    <property type="entry name" value="TrAA12"/>
    <property type="match status" value="1"/>
</dbReference>
<evidence type="ECO:0000313" key="2">
    <source>
        <dbReference type="EMBL" id="SMO61812.1"/>
    </source>
</evidence>
<dbReference type="Gene3D" id="2.120.10.30">
    <property type="entry name" value="TolB, C-terminal domain"/>
    <property type="match status" value="1"/>
</dbReference>
<dbReference type="PANTHER" id="PTHR33546">
    <property type="entry name" value="LARGE, MULTIFUNCTIONAL SECRETED PROTEIN-RELATED"/>
    <property type="match status" value="1"/>
</dbReference>
<dbReference type="EMBL" id="FXTH01000007">
    <property type="protein sequence ID" value="SMO61812.1"/>
    <property type="molecule type" value="Genomic_DNA"/>
</dbReference>